<dbReference type="GO" id="GO:0031267">
    <property type="term" value="F:small GTPase binding"/>
    <property type="evidence" value="ECO:0007669"/>
    <property type="project" value="TreeGrafter"/>
</dbReference>
<protein>
    <recommendedName>
        <fullName evidence="4">Rab-GAP TBC domain-containing protein</fullName>
    </recommendedName>
</protein>
<organism evidence="5 6">
    <name type="scientific">Brenthis ino</name>
    <name type="common">lesser marbled fritillary</name>
    <dbReference type="NCBI Taxonomy" id="405034"/>
    <lineage>
        <taxon>Eukaryota</taxon>
        <taxon>Metazoa</taxon>
        <taxon>Ecdysozoa</taxon>
        <taxon>Arthropoda</taxon>
        <taxon>Hexapoda</taxon>
        <taxon>Insecta</taxon>
        <taxon>Pterygota</taxon>
        <taxon>Neoptera</taxon>
        <taxon>Endopterygota</taxon>
        <taxon>Lepidoptera</taxon>
        <taxon>Glossata</taxon>
        <taxon>Ditrysia</taxon>
        <taxon>Papilionoidea</taxon>
        <taxon>Nymphalidae</taxon>
        <taxon>Heliconiinae</taxon>
        <taxon>Argynnini</taxon>
        <taxon>Brenthis</taxon>
    </lineage>
</organism>
<dbReference type="Gene3D" id="1.10.10.750">
    <property type="entry name" value="Ypt/Rab-GAP domain of gyp1p, domain 1"/>
    <property type="match status" value="1"/>
</dbReference>
<dbReference type="InterPro" id="IPR050302">
    <property type="entry name" value="Rab_GAP_TBC_domain"/>
</dbReference>
<keyword evidence="6" id="KW-1185">Reference proteome</keyword>
<feature type="compositionally biased region" description="Low complexity" evidence="3">
    <location>
        <begin position="72"/>
        <end position="83"/>
    </location>
</feature>
<dbReference type="InterPro" id="IPR035969">
    <property type="entry name" value="Rab-GAP_TBC_sf"/>
</dbReference>
<keyword evidence="2" id="KW-0175">Coiled coil</keyword>
<dbReference type="FunFam" id="1.10.10.750:FF:000003">
    <property type="entry name" value="GTPase activating protein (Evi5)"/>
    <property type="match status" value="1"/>
</dbReference>
<dbReference type="Proteomes" id="UP000838878">
    <property type="component" value="Chromosome 11"/>
</dbReference>
<dbReference type="InterPro" id="IPR000195">
    <property type="entry name" value="Rab-GAP-TBC_dom"/>
</dbReference>
<proteinExistence type="predicted"/>
<dbReference type="GO" id="GO:0005096">
    <property type="term" value="F:GTPase activator activity"/>
    <property type="evidence" value="ECO:0007669"/>
    <property type="project" value="UniProtKB-KW"/>
</dbReference>
<reference evidence="5" key="1">
    <citation type="submission" date="2021-12" db="EMBL/GenBank/DDBJ databases">
        <authorList>
            <person name="Martin H S."/>
        </authorList>
    </citation>
    <scope>NUCLEOTIDE SEQUENCE</scope>
</reference>
<dbReference type="SUPFAM" id="SSF47923">
    <property type="entry name" value="Ypt/Rab-GAP domain of gyp1p"/>
    <property type="match status" value="1"/>
</dbReference>
<dbReference type="PROSITE" id="PS50086">
    <property type="entry name" value="TBC_RABGAP"/>
    <property type="match status" value="1"/>
</dbReference>
<dbReference type="EMBL" id="OV170231">
    <property type="protein sequence ID" value="CAH0716114.1"/>
    <property type="molecule type" value="Genomic_DNA"/>
</dbReference>
<dbReference type="OrthoDB" id="7433692at2759"/>
<dbReference type="PANTHER" id="PTHR47219">
    <property type="entry name" value="RAB GTPASE-ACTIVATING PROTEIN 1-LIKE"/>
    <property type="match status" value="1"/>
</dbReference>
<feature type="non-terminal residue" evidence="5">
    <location>
        <position position="173"/>
    </location>
</feature>
<name>A0A8J9Y3L0_9NEOP</name>
<dbReference type="AlphaFoldDB" id="A0A8J9Y3L0"/>
<evidence type="ECO:0000259" key="4">
    <source>
        <dbReference type="PROSITE" id="PS50086"/>
    </source>
</evidence>
<feature type="region of interest" description="Disordered" evidence="3">
    <location>
        <begin position="63"/>
        <end position="90"/>
    </location>
</feature>
<evidence type="ECO:0000313" key="5">
    <source>
        <dbReference type="EMBL" id="CAH0716114.1"/>
    </source>
</evidence>
<evidence type="ECO:0000313" key="6">
    <source>
        <dbReference type="Proteomes" id="UP000838878"/>
    </source>
</evidence>
<sequence>MESGGLRFSFEERSHQVRDLEDSAYCGVTTSDSIPTPERALLAKLEEENRRIEADAKCPSLTTVHSRKNSDTSQISLASATSSSHDEARVESNGEEDLWSLWGKLVRNWETEWRRRNQFVRDLVRQGVPHHFRGIVWELLAGVNASDKKLYASYIKDTRIAPSAERASKNMKH</sequence>
<gene>
    <name evidence="5" type="ORF">BINO364_LOCUS2945</name>
</gene>
<evidence type="ECO:0000256" key="3">
    <source>
        <dbReference type="SAM" id="MobiDB-lite"/>
    </source>
</evidence>
<evidence type="ECO:0000256" key="2">
    <source>
        <dbReference type="ARBA" id="ARBA00023054"/>
    </source>
</evidence>
<accession>A0A8J9Y3L0</accession>
<feature type="domain" description="Rab-GAP TBC" evidence="4">
    <location>
        <begin position="127"/>
        <end position="173"/>
    </location>
</feature>
<evidence type="ECO:0000256" key="1">
    <source>
        <dbReference type="ARBA" id="ARBA00022468"/>
    </source>
</evidence>
<keyword evidence="1" id="KW-0343">GTPase activation</keyword>
<dbReference type="PANTHER" id="PTHR47219:SF22">
    <property type="entry name" value="RAB-GAP TBC DOMAIN-CONTAINING PROTEIN"/>
    <property type="match status" value="1"/>
</dbReference>